<organism evidence="1 2">
    <name type="scientific">Alternaria alternata</name>
    <name type="common">Alternaria rot fungus</name>
    <name type="synonym">Torula alternata</name>
    <dbReference type="NCBI Taxonomy" id="5599"/>
    <lineage>
        <taxon>Eukaryota</taxon>
        <taxon>Fungi</taxon>
        <taxon>Dikarya</taxon>
        <taxon>Ascomycota</taxon>
        <taxon>Pezizomycotina</taxon>
        <taxon>Dothideomycetes</taxon>
        <taxon>Pleosporomycetidae</taxon>
        <taxon>Pleosporales</taxon>
        <taxon>Pleosporineae</taxon>
        <taxon>Pleosporaceae</taxon>
        <taxon>Alternaria</taxon>
        <taxon>Alternaria sect. Alternaria</taxon>
        <taxon>Alternaria alternata complex</taxon>
    </lineage>
</organism>
<evidence type="ECO:0000313" key="1">
    <source>
        <dbReference type="EMBL" id="RYN72460.1"/>
    </source>
</evidence>
<dbReference type="Proteomes" id="UP000291422">
    <property type="component" value="Unassembled WGS sequence"/>
</dbReference>
<dbReference type="AlphaFoldDB" id="A0A4Q4NAG2"/>
<protein>
    <submittedName>
        <fullName evidence="1">Uncharacterized protein</fullName>
    </submittedName>
</protein>
<accession>A0A4Q4NAG2</accession>
<gene>
    <name evidence="1" type="ORF">AA0117_g8669</name>
</gene>
<sequence length="115" mass="12742">MPMEASVRLSDDEELTPMMRTAPGTVLVWLIGFPLRLKTEYCVHALQIASRKAGKFAVLPANWGKDTFNKRAAQTISGSVEVFVDNNLGNTCLCSCIYLTPLASHKVYHDEECHA</sequence>
<name>A0A4Q4NAG2_ALTAL</name>
<proteinExistence type="predicted"/>
<dbReference type="EMBL" id="PDXD01000026">
    <property type="protein sequence ID" value="RYN72460.1"/>
    <property type="molecule type" value="Genomic_DNA"/>
</dbReference>
<reference evidence="2" key="1">
    <citation type="journal article" date="2019" name="bioRxiv">
        <title>Genomics, evolutionary history and diagnostics of the Alternaria alternata species group including apple and Asian pear pathotypes.</title>
        <authorList>
            <person name="Armitage A.D."/>
            <person name="Cockerton H.M."/>
            <person name="Sreenivasaprasad S."/>
            <person name="Woodhall J.W."/>
            <person name="Lane C.R."/>
            <person name="Harrison R.J."/>
            <person name="Clarkson J.P."/>
        </authorList>
    </citation>
    <scope>NUCLEOTIDE SEQUENCE [LARGE SCALE GENOMIC DNA]</scope>
    <source>
        <strain evidence="2">FERA 1177</strain>
    </source>
</reference>
<comment type="caution">
    <text evidence="1">The sequence shown here is derived from an EMBL/GenBank/DDBJ whole genome shotgun (WGS) entry which is preliminary data.</text>
</comment>
<evidence type="ECO:0000313" key="2">
    <source>
        <dbReference type="Proteomes" id="UP000291422"/>
    </source>
</evidence>